<keyword evidence="1" id="KW-0732">Signal</keyword>
<feature type="signal peptide" evidence="1">
    <location>
        <begin position="1"/>
        <end position="21"/>
    </location>
</feature>
<dbReference type="AlphaFoldDB" id="A0A4Q7E6U1"/>
<proteinExistence type="predicted"/>
<sequence>MLNLKFYLVSLFIFVVSSAVAEEVTPTAVGCDTDSGICFVKLKEPFSSGTCPNKSQLRMDPTKPGTEGQFSVALAAFMAGKKLEVGSVRCFHDFVEPSTLYVIQ</sequence>
<comment type="caution">
    <text evidence="2">The sequence shown here is derived from an EMBL/GenBank/DDBJ whole genome shotgun (WGS) entry which is preliminary data.</text>
</comment>
<dbReference type="RefSeq" id="WP_130245478.1">
    <property type="nucleotide sequence ID" value="NZ_PPUZ01000039.1"/>
</dbReference>
<dbReference type="EMBL" id="PPUZ01000039">
    <property type="protein sequence ID" value="RZM78359.1"/>
    <property type="molecule type" value="Genomic_DNA"/>
</dbReference>
<dbReference type="Proteomes" id="UP000292345">
    <property type="component" value="Unassembled WGS sequence"/>
</dbReference>
<protein>
    <submittedName>
        <fullName evidence="2">Uncharacterized protein</fullName>
    </submittedName>
</protein>
<gene>
    <name evidence="2" type="ORF">C3B51_14365</name>
</gene>
<organism evidence="2 3">
    <name type="scientific">Pseudoalteromonas rubra</name>
    <dbReference type="NCBI Taxonomy" id="43658"/>
    <lineage>
        <taxon>Bacteria</taxon>
        <taxon>Pseudomonadati</taxon>
        <taxon>Pseudomonadota</taxon>
        <taxon>Gammaproteobacteria</taxon>
        <taxon>Alteromonadales</taxon>
        <taxon>Pseudoalteromonadaceae</taxon>
        <taxon>Pseudoalteromonas</taxon>
    </lineage>
</organism>
<name>A0A4Q7E6U1_9GAMM</name>
<feature type="chain" id="PRO_5020394862" evidence="1">
    <location>
        <begin position="22"/>
        <end position="104"/>
    </location>
</feature>
<reference evidence="2 3" key="1">
    <citation type="submission" date="2018-01" db="EMBL/GenBank/DDBJ databases">
        <title>Co-occurrence of chitin degradation, pigmentation and bioactivity in marine Pseudoalteromonas.</title>
        <authorList>
            <person name="Paulsen S."/>
            <person name="Gram L."/>
            <person name="Machado H."/>
        </authorList>
    </citation>
    <scope>NUCLEOTIDE SEQUENCE [LARGE SCALE GENOMIC DNA]</scope>
    <source>
        <strain evidence="2 3">S1946</strain>
    </source>
</reference>
<accession>A0A4Q7E6U1</accession>
<evidence type="ECO:0000256" key="1">
    <source>
        <dbReference type="SAM" id="SignalP"/>
    </source>
</evidence>
<evidence type="ECO:0000313" key="2">
    <source>
        <dbReference type="EMBL" id="RZM78359.1"/>
    </source>
</evidence>
<evidence type="ECO:0000313" key="3">
    <source>
        <dbReference type="Proteomes" id="UP000292345"/>
    </source>
</evidence>